<name>F0P1Z6_WEEVC</name>
<keyword evidence="8" id="KW-1185">Reference proteome</keyword>
<evidence type="ECO:0000256" key="2">
    <source>
        <dbReference type="ARBA" id="ARBA00022692"/>
    </source>
</evidence>
<feature type="transmembrane region" description="Helical" evidence="5">
    <location>
        <begin position="152"/>
        <end position="170"/>
    </location>
</feature>
<reference evidence="8" key="2">
    <citation type="journal article" date="2011" name="Stand. Genomic Sci.">
        <title>Complete genome sequence of Weeksella virosa type strain (9751T).</title>
        <authorList>
            <person name="Lang E."/>
            <person name="Teshima H."/>
            <person name="Lucas S."/>
            <person name="Lapidus A."/>
            <person name="Hammon N."/>
            <person name="Deshpande S."/>
            <person name="Nolan M."/>
            <person name="Cheng J."/>
            <person name="Pitluck S."/>
            <person name="Liolios K."/>
            <person name="Pagani I."/>
            <person name="Mikhailova N."/>
            <person name="Ivanova N."/>
            <person name="Mavromatis K."/>
            <person name="Pati A."/>
            <person name="Tapia R."/>
            <person name="Han C."/>
            <person name="Goodwin L."/>
            <person name="Chen A."/>
            <person name="Palaniappan K."/>
            <person name="Land M."/>
            <person name="Hauser L."/>
            <person name="Chang Y."/>
            <person name="Jeffries C."/>
            <person name="Brambilla E."/>
            <person name="Kopitz M."/>
            <person name="Rohde M."/>
            <person name="Goker M."/>
            <person name="Tindall B."/>
            <person name="Detter J."/>
            <person name="Woyke T."/>
            <person name="Bristow J."/>
            <person name="Eisen J."/>
            <person name="Markowitz V."/>
            <person name="Hugenholtz P."/>
            <person name="Klenk H."/>
            <person name="Kyrpides N."/>
        </authorList>
    </citation>
    <scope>NUCLEOTIDE SEQUENCE [LARGE SCALE GENOMIC DNA]</scope>
    <source>
        <strain evidence="8">ATCC 43766 / DSM 16922 / JCM 21250 / NBRC 16016 / NCTC 11634 / CL345/78</strain>
    </source>
</reference>
<feature type="transmembrane region" description="Helical" evidence="5">
    <location>
        <begin position="177"/>
        <end position="210"/>
    </location>
</feature>
<keyword evidence="4 5" id="KW-0472">Membrane</keyword>
<dbReference type="Proteomes" id="UP000008641">
    <property type="component" value="Chromosome"/>
</dbReference>
<feature type="transmembrane region" description="Helical" evidence="5">
    <location>
        <begin position="327"/>
        <end position="347"/>
    </location>
</feature>
<evidence type="ECO:0000259" key="6">
    <source>
        <dbReference type="Pfam" id="PF04932"/>
    </source>
</evidence>
<evidence type="ECO:0000313" key="7">
    <source>
        <dbReference type="EMBL" id="ADX67706.1"/>
    </source>
</evidence>
<feature type="domain" description="O-antigen ligase-related" evidence="6">
    <location>
        <begin position="182"/>
        <end position="340"/>
    </location>
</feature>
<reference evidence="7 8" key="1">
    <citation type="journal article" date="2011" name="Stand. Genomic Sci.">
        <title>Complete genome sequence of Weeksella virosa type strain (9751).</title>
        <authorList>
            <person name="Lang E."/>
            <person name="Teshima H."/>
            <person name="Lucas S."/>
            <person name="Lapidus A."/>
            <person name="Hammon N."/>
            <person name="Deshpande S."/>
            <person name="Nolan M."/>
            <person name="Cheng J.F."/>
            <person name="Pitluck S."/>
            <person name="Liolios K."/>
            <person name="Pagani I."/>
            <person name="Mikhailova N."/>
            <person name="Ivanova N."/>
            <person name="Mavromatis K."/>
            <person name="Pati A."/>
            <person name="Tapia R."/>
            <person name="Han C."/>
            <person name="Goodwin L."/>
            <person name="Chen A."/>
            <person name="Palaniappan K."/>
            <person name="Land M."/>
            <person name="Hauser L."/>
            <person name="Chang Y.J."/>
            <person name="Jeffries C.D."/>
            <person name="Brambilla E.M."/>
            <person name="Kopitz M."/>
            <person name="Rohde M."/>
            <person name="Goker M."/>
            <person name="Tindall B.J."/>
            <person name="Detter J.C."/>
            <person name="Woyke T."/>
            <person name="Bristow J."/>
            <person name="Eisen J.A."/>
            <person name="Markowitz V."/>
            <person name="Hugenholtz P."/>
            <person name="Klenk H.P."/>
            <person name="Kyrpides N.C."/>
        </authorList>
    </citation>
    <scope>NUCLEOTIDE SEQUENCE [LARGE SCALE GENOMIC DNA]</scope>
    <source>
        <strain evidence="8">ATCC 43766 / DSM 16922 / JCM 21250 / NBRC 16016 / NCTC 11634 / CL345/78</strain>
    </source>
</reference>
<evidence type="ECO:0000256" key="4">
    <source>
        <dbReference type="ARBA" id="ARBA00023136"/>
    </source>
</evidence>
<gene>
    <name evidence="7" type="ordered locus">Weevi_0997</name>
</gene>
<keyword evidence="3 5" id="KW-1133">Transmembrane helix</keyword>
<evidence type="ECO:0000313" key="8">
    <source>
        <dbReference type="Proteomes" id="UP000008641"/>
    </source>
</evidence>
<dbReference type="eggNOG" id="COG3307">
    <property type="taxonomic scope" value="Bacteria"/>
</dbReference>
<proteinExistence type="predicted"/>
<organism evidence="7 8">
    <name type="scientific">Weeksella virosa (strain ATCC 43766 / DSM 16922 / JCM 21250 / CCUG 30538 / CDC 9751 / IAM 14551 / NBRC 16016 / NCTC 11634 / CL345/78)</name>
    <dbReference type="NCBI Taxonomy" id="865938"/>
    <lineage>
        <taxon>Bacteria</taxon>
        <taxon>Pseudomonadati</taxon>
        <taxon>Bacteroidota</taxon>
        <taxon>Flavobacteriia</taxon>
        <taxon>Flavobacteriales</taxon>
        <taxon>Weeksellaceae</taxon>
        <taxon>Weeksella</taxon>
    </lineage>
</organism>
<feature type="transmembrane region" description="Helical" evidence="5">
    <location>
        <begin position="376"/>
        <end position="394"/>
    </location>
</feature>
<dbReference type="KEGG" id="wvi:Weevi_0997"/>
<feature type="transmembrane region" description="Helical" evidence="5">
    <location>
        <begin position="86"/>
        <end position="104"/>
    </location>
</feature>
<evidence type="ECO:0000256" key="5">
    <source>
        <dbReference type="SAM" id="Phobius"/>
    </source>
</evidence>
<keyword evidence="2 5" id="KW-0812">Transmembrane</keyword>
<dbReference type="HOGENOM" id="CLU_683247_0_0_10"/>
<feature type="transmembrane region" description="Helical" evidence="5">
    <location>
        <begin position="353"/>
        <end position="371"/>
    </location>
</feature>
<comment type="subcellular location">
    <subcellularLocation>
        <location evidence="1">Membrane</location>
        <topology evidence="1">Multi-pass membrane protein</topology>
    </subcellularLocation>
</comment>
<evidence type="ECO:0000256" key="3">
    <source>
        <dbReference type="ARBA" id="ARBA00022989"/>
    </source>
</evidence>
<feature type="transmembrane region" description="Helical" evidence="5">
    <location>
        <begin position="60"/>
        <end position="80"/>
    </location>
</feature>
<evidence type="ECO:0000256" key="1">
    <source>
        <dbReference type="ARBA" id="ARBA00004141"/>
    </source>
</evidence>
<dbReference type="InterPro" id="IPR007016">
    <property type="entry name" value="O-antigen_ligase-rel_domated"/>
</dbReference>
<dbReference type="EMBL" id="CP002455">
    <property type="protein sequence ID" value="ADX67706.1"/>
    <property type="molecule type" value="Genomic_DNA"/>
</dbReference>
<dbReference type="Pfam" id="PF04932">
    <property type="entry name" value="Wzy_C"/>
    <property type="match status" value="1"/>
</dbReference>
<dbReference type="OrthoDB" id="1424618at2"/>
<feature type="transmembrane region" description="Helical" evidence="5">
    <location>
        <begin position="111"/>
        <end position="132"/>
    </location>
</feature>
<accession>F0P1Z6</accession>
<feature type="transmembrane region" description="Helical" evidence="5">
    <location>
        <begin position="222"/>
        <end position="241"/>
    </location>
</feature>
<protein>
    <recommendedName>
        <fullName evidence="6">O-antigen ligase-related domain-containing protein</fullName>
    </recommendedName>
</protein>
<dbReference type="STRING" id="865938.Weevi_0997"/>
<dbReference type="GO" id="GO:0016020">
    <property type="term" value="C:membrane"/>
    <property type="evidence" value="ECO:0007669"/>
    <property type="project" value="UniProtKB-SubCell"/>
</dbReference>
<dbReference type="AlphaFoldDB" id="F0P1Z6"/>
<sequence>MLKSIQKPIIYDSLFSLLTAFIVFDFKIANLVLGGLILFFLIAHRLSFSLAKSTIKSPIFISFCIFLFFVLINSLFYQTFSDKRNGMYFIIPIVWILGSAVQNWRWVMNTFIFSLIGIIVFGTYNQVSYFLTSDNYNMATGSRVNDILILERPYLGFLCVIGILLSFHLYQKTKTKFYLFTTALFVIYPFVISARMSILTLILILIIYLFFNNKISFRTKAITTVGSATIIILLFALNPTLKSRLKVDSINVNDIETVKNADPRVIIWSCSYSIFTSDAYNLWIGINSKQKLEDQLVDCYKQDKTNLDRRDYFVSEKFNTHNQFIDLLLLNGFVGLILFLIMLYYVLKTSENTAIYLSLALLFFMFVENILARQMGIYLFALVIVFVFVLSNIYPKRESLSAT</sequence>